<evidence type="ECO:0000259" key="4">
    <source>
        <dbReference type="PROSITE" id="PS50887"/>
    </source>
</evidence>
<protein>
    <recommendedName>
        <fullName evidence="1">diguanylate cyclase</fullName>
        <ecNumber evidence="1">2.7.7.65</ecNumber>
    </recommendedName>
</protein>
<dbReference type="PROSITE" id="PS50887">
    <property type="entry name" value="GGDEF"/>
    <property type="match status" value="1"/>
</dbReference>
<comment type="caution">
    <text evidence="5">The sequence shown here is derived from an EMBL/GenBank/DDBJ whole genome shotgun (WGS) entry which is preliminary data.</text>
</comment>
<dbReference type="GO" id="GO:0052621">
    <property type="term" value="F:diguanylate cyclase activity"/>
    <property type="evidence" value="ECO:0007669"/>
    <property type="project" value="UniProtKB-EC"/>
</dbReference>
<evidence type="ECO:0000256" key="2">
    <source>
        <dbReference type="ARBA" id="ARBA00034247"/>
    </source>
</evidence>
<accession>E1K2G2</accession>
<dbReference type="InterPro" id="IPR050469">
    <property type="entry name" value="Diguanylate_Cyclase"/>
</dbReference>
<comment type="catalytic activity">
    <reaction evidence="2">
        <text>2 GTP = 3',3'-c-di-GMP + 2 diphosphate</text>
        <dbReference type="Rhea" id="RHEA:24898"/>
        <dbReference type="ChEBI" id="CHEBI:33019"/>
        <dbReference type="ChEBI" id="CHEBI:37565"/>
        <dbReference type="ChEBI" id="CHEBI:58805"/>
        <dbReference type="EC" id="2.7.7.65"/>
    </reaction>
</comment>
<dbReference type="Pfam" id="PF00990">
    <property type="entry name" value="GGDEF"/>
    <property type="match status" value="1"/>
</dbReference>
<dbReference type="InterPro" id="IPR000160">
    <property type="entry name" value="GGDEF_dom"/>
</dbReference>
<feature type="transmembrane region" description="Helical" evidence="3">
    <location>
        <begin position="21"/>
        <end position="42"/>
    </location>
</feature>
<dbReference type="EC" id="2.7.7.65" evidence="1"/>
<dbReference type="Proteomes" id="UP000006250">
    <property type="component" value="Unassembled WGS sequence"/>
</dbReference>
<dbReference type="AlphaFoldDB" id="E1K2G2"/>
<evidence type="ECO:0000313" key="5">
    <source>
        <dbReference type="EMBL" id="EFL49195.1"/>
    </source>
</evidence>
<evidence type="ECO:0000256" key="1">
    <source>
        <dbReference type="ARBA" id="ARBA00012528"/>
    </source>
</evidence>
<dbReference type="EMBL" id="AECZ01000057">
    <property type="protein sequence ID" value="EFL49195.1"/>
    <property type="molecule type" value="Genomic_DNA"/>
</dbReference>
<feature type="transmembrane region" description="Helical" evidence="3">
    <location>
        <begin position="200"/>
        <end position="222"/>
    </location>
</feature>
<dbReference type="eggNOG" id="COG3706">
    <property type="taxonomic scope" value="Bacteria"/>
</dbReference>
<dbReference type="Gene3D" id="3.30.70.270">
    <property type="match status" value="1"/>
</dbReference>
<dbReference type="OrthoDB" id="8554767at2"/>
<dbReference type="SMART" id="SM00267">
    <property type="entry name" value="GGDEF"/>
    <property type="match status" value="1"/>
</dbReference>
<dbReference type="FunFam" id="3.30.70.270:FF:000001">
    <property type="entry name" value="Diguanylate cyclase domain protein"/>
    <property type="match status" value="1"/>
</dbReference>
<dbReference type="SUPFAM" id="SSF55073">
    <property type="entry name" value="Nucleotide cyclase"/>
    <property type="match status" value="1"/>
</dbReference>
<sequence length="403" mass="45351">MFHTRHAVNALPTDHFKRNITVRYVVALSLVAGLAVLSYVMFRHVMDTIDHSAEMTAVTGSQRLLIQRVLAQCLLLAAADDEESRRAIRAHLARFVDLLEKNHQRLLADLNDPNSFAAHAPELMSIYFKQPFELDKRMRFFIASTRTFYHADADRPSLSDPKFQHVLAFGENELRDLTAVVQAYQHRAVSRLTILRQVEAWATGGMLLLLTSVGVCILRPMVRRICADRERLQGANEALTELAVTDQLTGAYNRLKFNQVMGHELKRLDRYGPPFSVIMFDIDHFKIVNDTHGHAAGDAMLRELSRRVSMAVRGVDWLFRYGGEEFVVAAPHTDLDQARVLAEKLRNLVADTPFPHDIPGTISLGVAQAHPGDTPESLMQRVDAALYEAKDTGRNRVVVAAQQ</sequence>
<dbReference type="InterPro" id="IPR043128">
    <property type="entry name" value="Rev_trsase/Diguanyl_cyclase"/>
</dbReference>
<gene>
    <name evidence="5" type="ORF">DesfrDRAFT_4062</name>
</gene>
<dbReference type="PANTHER" id="PTHR45138:SF9">
    <property type="entry name" value="DIGUANYLATE CYCLASE DGCM-RELATED"/>
    <property type="match status" value="1"/>
</dbReference>
<evidence type="ECO:0000256" key="3">
    <source>
        <dbReference type="SAM" id="Phobius"/>
    </source>
</evidence>
<dbReference type="CDD" id="cd01949">
    <property type="entry name" value="GGDEF"/>
    <property type="match status" value="1"/>
</dbReference>
<dbReference type="STRING" id="596151.DesfrDRAFT_4062"/>
<organism evidence="5 6">
    <name type="scientific">Solidesulfovibrio fructosivorans JJ]</name>
    <dbReference type="NCBI Taxonomy" id="596151"/>
    <lineage>
        <taxon>Bacteria</taxon>
        <taxon>Pseudomonadati</taxon>
        <taxon>Thermodesulfobacteriota</taxon>
        <taxon>Desulfovibrionia</taxon>
        <taxon>Desulfovibrionales</taxon>
        <taxon>Desulfovibrionaceae</taxon>
        <taxon>Solidesulfovibrio</taxon>
    </lineage>
</organism>
<dbReference type="RefSeq" id="WP_005997062.1">
    <property type="nucleotide sequence ID" value="NZ_AECZ01000057.1"/>
</dbReference>
<reference evidence="5 6" key="1">
    <citation type="submission" date="2010-08" db="EMBL/GenBank/DDBJ databases">
        <title>The draft genome of Desulfovibrio fructosovorans JJ.</title>
        <authorList>
            <consortium name="US DOE Joint Genome Institute (JGI-PGF)"/>
            <person name="Lucas S."/>
            <person name="Copeland A."/>
            <person name="Lapidus A."/>
            <person name="Cheng J.-F."/>
            <person name="Bruce D."/>
            <person name="Goodwin L."/>
            <person name="Pitluck S."/>
            <person name="Land M.L."/>
            <person name="Hauser L."/>
            <person name="Chang Y.-J."/>
            <person name="Jeffries C."/>
            <person name="Wall J.D."/>
            <person name="Stahl D.A."/>
            <person name="Arkin A.P."/>
            <person name="Dehal P."/>
            <person name="Stolyar S.M."/>
            <person name="Hazen T.C."/>
            <person name="Woyke T.J."/>
        </authorList>
    </citation>
    <scope>NUCLEOTIDE SEQUENCE [LARGE SCALE GENOMIC DNA]</scope>
    <source>
        <strain evidence="5 6">JJ</strain>
    </source>
</reference>
<dbReference type="PANTHER" id="PTHR45138">
    <property type="entry name" value="REGULATORY COMPONENTS OF SENSORY TRANSDUCTION SYSTEM"/>
    <property type="match status" value="1"/>
</dbReference>
<dbReference type="NCBIfam" id="TIGR00254">
    <property type="entry name" value="GGDEF"/>
    <property type="match status" value="1"/>
</dbReference>
<name>E1K2G2_SOLFR</name>
<keyword evidence="3" id="KW-0812">Transmembrane</keyword>
<proteinExistence type="predicted"/>
<keyword evidence="6" id="KW-1185">Reference proteome</keyword>
<dbReference type="InterPro" id="IPR029787">
    <property type="entry name" value="Nucleotide_cyclase"/>
</dbReference>
<evidence type="ECO:0000313" key="6">
    <source>
        <dbReference type="Proteomes" id="UP000006250"/>
    </source>
</evidence>
<keyword evidence="3" id="KW-0472">Membrane</keyword>
<keyword evidence="3" id="KW-1133">Transmembrane helix</keyword>
<feature type="domain" description="GGDEF" evidence="4">
    <location>
        <begin position="273"/>
        <end position="402"/>
    </location>
</feature>